<organism evidence="5 6">
    <name type="scientific">Triparma laevis f. longispina</name>
    <dbReference type="NCBI Taxonomy" id="1714387"/>
    <lineage>
        <taxon>Eukaryota</taxon>
        <taxon>Sar</taxon>
        <taxon>Stramenopiles</taxon>
        <taxon>Ochrophyta</taxon>
        <taxon>Bolidophyceae</taxon>
        <taxon>Parmales</taxon>
        <taxon>Triparmaceae</taxon>
        <taxon>Triparma</taxon>
    </lineage>
</organism>
<reference evidence="6" key="1">
    <citation type="journal article" date="2023" name="Commun. Biol.">
        <title>Genome analysis of Parmales, the sister group of diatoms, reveals the evolutionary specialization of diatoms from phago-mixotrophs to photoautotrophs.</title>
        <authorList>
            <person name="Ban H."/>
            <person name="Sato S."/>
            <person name="Yoshikawa S."/>
            <person name="Yamada K."/>
            <person name="Nakamura Y."/>
            <person name="Ichinomiya M."/>
            <person name="Sato N."/>
            <person name="Blanc-Mathieu R."/>
            <person name="Endo H."/>
            <person name="Kuwata A."/>
            <person name="Ogata H."/>
        </authorList>
    </citation>
    <scope>NUCLEOTIDE SEQUENCE [LARGE SCALE GENOMIC DNA]</scope>
    <source>
        <strain evidence="6">NIES 3700</strain>
    </source>
</reference>
<dbReference type="AlphaFoldDB" id="A0A9W7CIF6"/>
<keyword evidence="3" id="KW-0732">Signal</keyword>
<dbReference type="GO" id="GO:0005737">
    <property type="term" value="C:cytoplasm"/>
    <property type="evidence" value="ECO:0007669"/>
    <property type="project" value="TreeGrafter"/>
</dbReference>
<dbReference type="InterPro" id="IPR036812">
    <property type="entry name" value="NAD(P)_OxRdtase_dom_sf"/>
</dbReference>
<feature type="chain" id="PRO_5040741701" description="NADP-dependent oxidoreductase domain-containing protein" evidence="3">
    <location>
        <begin position="18"/>
        <end position="512"/>
    </location>
</feature>
<dbReference type="Gene3D" id="3.20.20.100">
    <property type="entry name" value="NADP-dependent oxidoreductase domain"/>
    <property type="match status" value="1"/>
</dbReference>
<dbReference type="PANTHER" id="PTHR43625:SF5">
    <property type="entry name" value="PYRIDOXAL REDUCTASE, CHLOROPLASTIC"/>
    <property type="match status" value="1"/>
</dbReference>
<feature type="region of interest" description="Disordered" evidence="2">
    <location>
        <begin position="86"/>
        <end position="127"/>
    </location>
</feature>
<dbReference type="InterPro" id="IPR050791">
    <property type="entry name" value="Aldo-Keto_reductase"/>
</dbReference>
<feature type="domain" description="NADP-dependent oxidoreductase" evidence="4">
    <location>
        <begin position="257"/>
        <end position="504"/>
    </location>
</feature>
<evidence type="ECO:0000256" key="2">
    <source>
        <dbReference type="SAM" id="MobiDB-lite"/>
    </source>
</evidence>
<keyword evidence="1" id="KW-0560">Oxidoreductase</keyword>
<dbReference type="Pfam" id="PF00248">
    <property type="entry name" value="Aldo_ket_red"/>
    <property type="match status" value="1"/>
</dbReference>
<keyword evidence="6" id="KW-1185">Reference proteome</keyword>
<dbReference type="SUPFAM" id="SSF51430">
    <property type="entry name" value="NAD(P)-linked oxidoreductase"/>
    <property type="match status" value="1"/>
</dbReference>
<evidence type="ECO:0000313" key="5">
    <source>
        <dbReference type="EMBL" id="GMI05234.1"/>
    </source>
</evidence>
<proteinExistence type="predicted"/>
<dbReference type="EMBL" id="BRXW01000082">
    <property type="protein sequence ID" value="GMI05234.1"/>
    <property type="molecule type" value="Genomic_DNA"/>
</dbReference>
<feature type="compositionally biased region" description="Low complexity" evidence="2">
    <location>
        <begin position="108"/>
        <end position="126"/>
    </location>
</feature>
<name>A0A9W7CIF6_9STRA</name>
<dbReference type="OrthoDB" id="37537at2759"/>
<evidence type="ECO:0000256" key="1">
    <source>
        <dbReference type="ARBA" id="ARBA00023002"/>
    </source>
</evidence>
<dbReference type="GO" id="GO:0016491">
    <property type="term" value="F:oxidoreductase activity"/>
    <property type="evidence" value="ECO:0007669"/>
    <property type="project" value="UniProtKB-KW"/>
</dbReference>
<gene>
    <name evidence="5" type="ORF">TrLO_g13157</name>
</gene>
<evidence type="ECO:0000256" key="3">
    <source>
        <dbReference type="SAM" id="SignalP"/>
    </source>
</evidence>
<protein>
    <recommendedName>
        <fullName evidence="4">NADP-dependent oxidoreductase domain-containing protein</fullName>
    </recommendedName>
</protein>
<dbReference type="PANTHER" id="PTHR43625">
    <property type="entry name" value="AFLATOXIN B1 ALDEHYDE REDUCTASE"/>
    <property type="match status" value="1"/>
</dbReference>
<dbReference type="InterPro" id="IPR023210">
    <property type="entry name" value="NADP_OxRdtase_dom"/>
</dbReference>
<evidence type="ECO:0000313" key="6">
    <source>
        <dbReference type="Proteomes" id="UP001165122"/>
    </source>
</evidence>
<evidence type="ECO:0000259" key="4">
    <source>
        <dbReference type="Pfam" id="PF00248"/>
    </source>
</evidence>
<feature type="region of interest" description="Disordered" evidence="2">
    <location>
        <begin position="30"/>
        <end position="57"/>
    </location>
</feature>
<feature type="signal peptide" evidence="3">
    <location>
        <begin position="1"/>
        <end position="17"/>
    </location>
</feature>
<accession>A0A9W7CIF6</accession>
<dbReference type="Proteomes" id="UP001165122">
    <property type="component" value="Unassembled WGS sequence"/>
</dbReference>
<comment type="caution">
    <text evidence="5">The sequence shown here is derived from an EMBL/GenBank/DDBJ whole genome shotgun (WGS) entry which is preliminary data.</text>
</comment>
<sequence length="512" mass="56028">MKLSITCAALCLSFGHSFLLPPATLRSESLRTSAVPRDDGGDSTSSDENNDVPDDKISFEEQIKRLNSQFNIGDDGDEGGKEEAFKEEAFDYSTIPRPTASEEREESTSSSSSEPFTLSSFTSSFTQQTKDASQKGFSISGDMAASTSYWGDTKRGFTMKNLPRSKSKGTHNPGDLALTYTNLLNSGVTFMSAGEDENMSEELLGFFDSQNRLTTTAQIATSYIPKPFVIRQDRTKELNPKARKGGFFSKFQVRFGSGSVLEALQKSCDRLGVGYVDLYQADFSGGSKSKPFYPGGKSSVISGLKLCKQRGLCNNVGVKGVSGMAAFKTIKLFEKADVKLDALEVEFSLVDRTAMRDGTLDACKANGVVCIATQPMGLDEIGSGKFTARNPTGGNMGKPKFVFKELDTLLEVHDALKFVSQKVRQRLKSDWDADREEQKKKGKKIDINDVFPMEITPAQVALNYVIAKGAVPLFNAVNAAEAQEYAKARDWKLKGDELELLEEAAAKCEKRR</sequence>